<organism evidence="11">
    <name type="scientific">Ignisphaera aggregans</name>
    <dbReference type="NCBI Taxonomy" id="334771"/>
    <lineage>
        <taxon>Archaea</taxon>
        <taxon>Thermoproteota</taxon>
        <taxon>Thermoprotei</taxon>
        <taxon>Desulfurococcales</taxon>
        <taxon>Desulfurococcaceae</taxon>
        <taxon>Ignisphaera</taxon>
    </lineage>
</organism>
<dbReference type="InterPro" id="IPR020719">
    <property type="entry name" value="RNA3'_term_phos_cycl-like_CS"/>
</dbReference>
<feature type="domain" description="RNA 3'-terminal phosphate cyclase insert" evidence="10">
    <location>
        <begin position="180"/>
        <end position="279"/>
    </location>
</feature>
<evidence type="ECO:0000256" key="2">
    <source>
        <dbReference type="ARBA" id="ARBA00021428"/>
    </source>
</evidence>
<dbReference type="SUPFAM" id="SSF55205">
    <property type="entry name" value="EPT/RTPC-like"/>
    <property type="match status" value="1"/>
</dbReference>
<dbReference type="InterPro" id="IPR013792">
    <property type="entry name" value="RNA3'P_cycl/enolpyr_Trfase_a/b"/>
</dbReference>
<dbReference type="InterPro" id="IPR000228">
    <property type="entry name" value="RNA3'_term_phos_cyc"/>
</dbReference>
<dbReference type="PIRSF" id="PIRSF005378">
    <property type="entry name" value="RNA3'_term_phos_cycl_euk"/>
    <property type="match status" value="1"/>
</dbReference>
<evidence type="ECO:0000259" key="10">
    <source>
        <dbReference type="Pfam" id="PF05189"/>
    </source>
</evidence>
<evidence type="ECO:0000256" key="4">
    <source>
        <dbReference type="ARBA" id="ARBA00022598"/>
    </source>
</evidence>
<evidence type="ECO:0000256" key="7">
    <source>
        <dbReference type="HAMAP-Rule" id="MF_00200"/>
    </source>
</evidence>
<evidence type="ECO:0000256" key="6">
    <source>
        <dbReference type="ARBA" id="ARBA00022840"/>
    </source>
</evidence>
<dbReference type="FunFam" id="3.30.360.20:FF:000002">
    <property type="entry name" value="RNA terminal phosphate cyclase-like 1"/>
    <property type="match status" value="1"/>
</dbReference>
<dbReference type="PANTHER" id="PTHR11096">
    <property type="entry name" value="RNA 3' TERMINAL PHOSPHATE CYCLASE"/>
    <property type="match status" value="1"/>
</dbReference>
<evidence type="ECO:0000256" key="8">
    <source>
        <dbReference type="NCBIfam" id="TIGR03399"/>
    </source>
</evidence>
<comment type="caution">
    <text evidence="7">Lacks conserved residue(s) required for the propagation of feature annotation.</text>
</comment>
<dbReference type="HAMAP" id="MF_00200">
    <property type="entry name" value="RTC"/>
    <property type="match status" value="1"/>
</dbReference>
<comment type="caution">
    <text evidence="11">The sequence shown here is derived from an EMBL/GenBank/DDBJ whole genome shotgun (WGS) entry which is preliminary data.</text>
</comment>
<dbReference type="GO" id="GO:0005524">
    <property type="term" value="F:ATP binding"/>
    <property type="evidence" value="ECO:0007669"/>
    <property type="project" value="UniProtKB-KW"/>
</dbReference>
<dbReference type="InterPro" id="IPR037136">
    <property type="entry name" value="RNA3'_phos_cyclase_dom_sf"/>
</dbReference>
<comment type="catalytic activity">
    <reaction evidence="7">
        <text>a 3'-end 3'-phospho-ribonucleotide-RNA + ATP = a 3'-end 2',3'-cyclophospho-ribonucleotide-RNA + AMP + diphosphate</text>
        <dbReference type="Rhea" id="RHEA:23976"/>
        <dbReference type="Rhea" id="RHEA-COMP:10463"/>
        <dbReference type="Rhea" id="RHEA-COMP:10464"/>
        <dbReference type="ChEBI" id="CHEBI:30616"/>
        <dbReference type="ChEBI" id="CHEBI:33019"/>
        <dbReference type="ChEBI" id="CHEBI:83062"/>
        <dbReference type="ChEBI" id="CHEBI:83064"/>
        <dbReference type="ChEBI" id="CHEBI:456215"/>
        <dbReference type="EC" id="6.5.1.4"/>
    </reaction>
</comment>
<dbReference type="InterPro" id="IPR036553">
    <property type="entry name" value="RPTC_insert"/>
</dbReference>
<evidence type="ECO:0000256" key="5">
    <source>
        <dbReference type="ARBA" id="ARBA00022741"/>
    </source>
</evidence>
<dbReference type="InterPro" id="IPR013791">
    <property type="entry name" value="RNA3'-term_phos_cycl_insert"/>
</dbReference>
<protein>
    <recommendedName>
        <fullName evidence="2 7">RNA 3'-terminal phosphate cyclase</fullName>
        <shortName evidence="7">RNA cyclase</shortName>
        <shortName evidence="7">RNA-3'-phosphate cyclase</shortName>
        <ecNumber evidence="7 8">6.5.1.4</ecNumber>
    </recommendedName>
</protein>
<dbReference type="Gene3D" id="3.30.360.20">
    <property type="entry name" value="RNA 3'-terminal phosphate cyclase, insert domain"/>
    <property type="match status" value="1"/>
</dbReference>
<dbReference type="Pfam" id="PF05189">
    <property type="entry name" value="RTC_insert"/>
    <property type="match status" value="1"/>
</dbReference>
<dbReference type="InterPro" id="IPR017770">
    <property type="entry name" value="RNA3'_term_phos_cyc_type_1"/>
</dbReference>
<accession>A0A7J2TZX0</accession>
<comment type="similarity">
    <text evidence="1 7">Belongs to the RNA 3'-terminal cyclase family. Type 1 subfamily.</text>
</comment>
<reference evidence="11" key="1">
    <citation type="journal article" date="2020" name="mSystems">
        <title>Genome- and Community-Level Interaction Insights into Carbon Utilization and Element Cycling Functions of Hydrothermarchaeota in Hydrothermal Sediment.</title>
        <authorList>
            <person name="Zhou Z."/>
            <person name="Liu Y."/>
            <person name="Xu W."/>
            <person name="Pan J."/>
            <person name="Luo Z.H."/>
            <person name="Li M."/>
        </authorList>
    </citation>
    <scope>NUCLEOTIDE SEQUENCE [LARGE SCALE GENOMIC DNA]</scope>
    <source>
        <strain evidence="11">SpSt-125</strain>
    </source>
</reference>
<dbReference type="PANTHER" id="PTHR11096:SF0">
    <property type="entry name" value="RNA 3'-TERMINAL PHOSPHATE CYCLASE"/>
    <property type="match status" value="1"/>
</dbReference>
<sequence>MLVVDGSFGEGGGQILRTAIGLATVLGKPIKIVNIRARRRNPGLQPQHLTAVRALAKLSSARVVGAEVGSMQLVFEPGEPRGGSYVFDVGTAGSVTLVLQALIPALPFLDRDTVIELRGGTDVPWSPTVDYMRFVFIPLAMRFGMRMDLEVVRRGHYPRGGGIIKISAKPTHRLKSVELTERGELKRIGGKSHCVKLPKHIAERQANAAKEVLERLGVPIDIELEFYDPKSDSHPGPGSGIALYADFSNSIMGADALGEKGKPAEAVGREAAQKLLQEVESGAAIDSHMGDMIVALACLAKGITRYTTPKITLHMETALKIAKDIAGCEYRTLPMGSVYLVEIRGLGLTSSPL</sequence>
<dbReference type="Pfam" id="PF01137">
    <property type="entry name" value="RTC"/>
    <property type="match status" value="1"/>
</dbReference>
<gene>
    <name evidence="7" type="primary">rtcA</name>
    <name evidence="11" type="ORF">ENO26_00535</name>
</gene>
<comment type="function">
    <text evidence="7">Catalyzes the conversion of 3'-phosphate to a 2',3'-cyclic phosphodiester at the end of RNA. The mechanism of action of the enzyme occurs in 3 steps: (A) adenylation of the enzyme by ATP; (B) transfer of adenylate to an RNA-N3'P to produce RNA-N3'PP5'A; (C) and attack of the adjacent 2'-hydroxyl on the 3'-phosphorus in the diester linkage to produce the cyclic end product. The biological role of this enzyme is unknown but it is likely to function in some aspects of cellular RNA processing.</text>
</comment>
<keyword evidence="4 7" id="KW-0436">Ligase</keyword>
<dbReference type="EC" id="6.5.1.4" evidence="7 8"/>
<evidence type="ECO:0000313" key="11">
    <source>
        <dbReference type="EMBL" id="HEM66061.1"/>
    </source>
</evidence>
<evidence type="ECO:0000256" key="1">
    <source>
        <dbReference type="ARBA" id="ARBA00009206"/>
    </source>
</evidence>
<feature type="binding site" evidence="7">
    <location>
        <position position="100"/>
    </location>
    <ligand>
        <name>ATP</name>
        <dbReference type="ChEBI" id="CHEBI:30616"/>
    </ligand>
</feature>
<keyword evidence="5 7" id="KW-0547">Nucleotide-binding</keyword>
<dbReference type="EMBL" id="DSEU01000001">
    <property type="protein sequence ID" value="HEM66061.1"/>
    <property type="molecule type" value="Genomic_DNA"/>
</dbReference>
<dbReference type="CDD" id="cd00874">
    <property type="entry name" value="RNA_Cyclase_Class_II"/>
    <property type="match status" value="1"/>
</dbReference>
<feature type="active site" description="Tele-AMP-histidine intermediate" evidence="7">
    <location>
        <position position="314"/>
    </location>
</feature>
<evidence type="ECO:0000259" key="9">
    <source>
        <dbReference type="Pfam" id="PF01137"/>
    </source>
</evidence>
<dbReference type="GO" id="GO:0005737">
    <property type="term" value="C:cytoplasm"/>
    <property type="evidence" value="ECO:0007669"/>
    <property type="project" value="UniProtKB-SubCell"/>
</dbReference>
<proteinExistence type="inferred from homology"/>
<dbReference type="NCBIfam" id="TIGR03399">
    <property type="entry name" value="RNA_3prim_cycl"/>
    <property type="match status" value="1"/>
</dbReference>
<evidence type="ECO:0000256" key="3">
    <source>
        <dbReference type="ARBA" id="ARBA00022490"/>
    </source>
</evidence>
<dbReference type="GO" id="GO:0006396">
    <property type="term" value="P:RNA processing"/>
    <property type="evidence" value="ECO:0007669"/>
    <property type="project" value="UniProtKB-UniRule"/>
</dbReference>
<dbReference type="PROSITE" id="PS01287">
    <property type="entry name" value="RTC"/>
    <property type="match status" value="1"/>
</dbReference>
<dbReference type="SUPFAM" id="SSF52913">
    <property type="entry name" value="RNA 3'-terminal phosphate cyclase, RPTC, insert domain"/>
    <property type="match status" value="1"/>
</dbReference>
<keyword evidence="3 7" id="KW-0963">Cytoplasm</keyword>
<comment type="subcellular location">
    <subcellularLocation>
        <location evidence="7">Cytoplasm</location>
    </subcellularLocation>
</comment>
<dbReference type="Gene3D" id="3.65.10.20">
    <property type="entry name" value="RNA 3'-terminal phosphate cyclase domain"/>
    <property type="match status" value="1"/>
</dbReference>
<feature type="domain" description="RNA 3'-terminal phosphate cyclase" evidence="9">
    <location>
        <begin position="9"/>
        <end position="331"/>
    </location>
</feature>
<dbReference type="InterPro" id="IPR023797">
    <property type="entry name" value="RNA3'_phos_cyclase_dom"/>
</dbReference>
<dbReference type="AlphaFoldDB" id="A0A7J2TZX0"/>
<dbReference type="GO" id="GO:0003963">
    <property type="term" value="F:RNA-3'-phosphate cyclase activity"/>
    <property type="evidence" value="ECO:0007669"/>
    <property type="project" value="UniProtKB-UniRule"/>
</dbReference>
<keyword evidence="6 7" id="KW-0067">ATP-binding</keyword>
<name>A0A7J2TZX0_9CREN</name>